<gene>
    <name evidence="1" type="ORF">L484_007592</name>
</gene>
<dbReference type="EMBL" id="KE345123">
    <property type="protein sequence ID" value="EXB94098.1"/>
    <property type="molecule type" value="Genomic_DNA"/>
</dbReference>
<dbReference type="GO" id="GO:0009506">
    <property type="term" value="C:plasmodesma"/>
    <property type="evidence" value="ECO:0007669"/>
    <property type="project" value="TreeGrafter"/>
</dbReference>
<dbReference type="eggNOG" id="KOG0985">
    <property type="taxonomic scope" value="Eukaryota"/>
</dbReference>
<dbReference type="GO" id="GO:0030132">
    <property type="term" value="C:clathrin coat of coated pit"/>
    <property type="evidence" value="ECO:0007669"/>
    <property type="project" value="InterPro"/>
</dbReference>
<organism evidence="1 2">
    <name type="scientific">Morus notabilis</name>
    <dbReference type="NCBI Taxonomy" id="981085"/>
    <lineage>
        <taxon>Eukaryota</taxon>
        <taxon>Viridiplantae</taxon>
        <taxon>Streptophyta</taxon>
        <taxon>Embryophyta</taxon>
        <taxon>Tracheophyta</taxon>
        <taxon>Spermatophyta</taxon>
        <taxon>Magnoliopsida</taxon>
        <taxon>eudicotyledons</taxon>
        <taxon>Gunneridae</taxon>
        <taxon>Pentapetalae</taxon>
        <taxon>rosids</taxon>
        <taxon>fabids</taxon>
        <taxon>Rosales</taxon>
        <taxon>Moraceae</taxon>
        <taxon>Moreae</taxon>
        <taxon>Morus</taxon>
    </lineage>
</organism>
<dbReference type="GO" id="GO:0032051">
    <property type="term" value="F:clathrin light chain binding"/>
    <property type="evidence" value="ECO:0007669"/>
    <property type="project" value="TreeGrafter"/>
</dbReference>
<dbReference type="InterPro" id="IPR016025">
    <property type="entry name" value="Clathrin_H-chain_N"/>
</dbReference>
<sequence length="221" mass="24716">MAAANAPITMRETLTLASIGINTQFITFTHVTMESDKFICVRETAPQNSIVIVDMNAPNQPLRRPITADLALMNPNSRILALKAQVQGTTQDHLQIFNIESKTKIKSHQMPEQVVFCKWITPKILGLVTQTSVYHWSIEGDSEPVKVFERTANLENNQIINYRCDPTEKWLVLIGIAPGSPEDSNKLVSEPAIMAAPPGERQAIERVASMDRRLNHMNETV</sequence>
<dbReference type="InterPro" id="IPR022365">
    <property type="entry name" value="Clathrin_H-chain_propeller_rpt"/>
</dbReference>
<keyword evidence="2" id="KW-1185">Reference proteome</keyword>
<dbReference type="STRING" id="981085.W9RJK5"/>
<dbReference type="PANTHER" id="PTHR10292:SF34">
    <property type="entry name" value="CLATHRIN HEAVY CHAIN 1-RELATED"/>
    <property type="match status" value="1"/>
</dbReference>
<reference evidence="2" key="1">
    <citation type="submission" date="2013-01" db="EMBL/GenBank/DDBJ databases">
        <title>Draft Genome Sequence of a Mulberry Tree, Morus notabilis C.K. Schneid.</title>
        <authorList>
            <person name="He N."/>
            <person name="Zhao S."/>
        </authorList>
    </citation>
    <scope>NUCLEOTIDE SEQUENCE</scope>
</reference>
<dbReference type="GO" id="GO:0005198">
    <property type="term" value="F:structural molecule activity"/>
    <property type="evidence" value="ECO:0007669"/>
    <property type="project" value="InterPro"/>
</dbReference>
<dbReference type="Proteomes" id="UP000030645">
    <property type="component" value="Unassembled WGS sequence"/>
</dbReference>
<dbReference type="SUPFAM" id="SSF50989">
    <property type="entry name" value="Clathrin heavy-chain terminal domain"/>
    <property type="match status" value="1"/>
</dbReference>
<name>W9RJK5_9ROSA</name>
<protein>
    <recommendedName>
        <fullName evidence="3">Clathrin heavy chain 2</fullName>
    </recommendedName>
</protein>
<dbReference type="GO" id="GO:0006898">
    <property type="term" value="P:receptor-mediated endocytosis"/>
    <property type="evidence" value="ECO:0007669"/>
    <property type="project" value="TreeGrafter"/>
</dbReference>
<evidence type="ECO:0000313" key="1">
    <source>
        <dbReference type="EMBL" id="EXB94098.1"/>
    </source>
</evidence>
<dbReference type="GO" id="GO:0009507">
    <property type="term" value="C:chloroplast"/>
    <property type="evidence" value="ECO:0007669"/>
    <property type="project" value="TreeGrafter"/>
</dbReference>
<dbReference type="Gene3D" id="2.130.10.110">
    <property type="entry name" value="Clathrin heavy-chain terminal domain"/>
    <property type="match status" value="1"/>
</dbReference>
<dbReference type="PANTHER" id="PTHR10292">
    <property type="entry name" value="CLATHRIN HEAVY CHAIN RELATED"/>
    <property type="match status" value="1"/>
</dbReference>
<accession>W9RJK5</accession>
<dbReference type="GO" id="GO:0030130">
    <property type="term" value="C:clathrin coat of trans-Golgi network vesicle"/>
    <property type="evidence" value="ECO:0007669"/>
    <property type="project" value="InterPro"/>
</dbReference>
<evidence type="ECO:0008006" key="3">
    <source>
        <dbReference type="Google" id="ProtNLM"/>
    </source>
</evidence>
<dbReference type="AlphaFoldDB" id="W9RJK5"/>
<dbReference type="GO" id="GO:0006886">
    <property type="term" value="P:intracellular protein transport"/>
    <property type="evidence" value="ECO:0007669"/>
    <property type="project" value="InterPro"/>
</dbReference>
<dbReference type="Pfam" id="PF01394">
    <property type="entry name" value="Clathrin_propel"/>
    <property type="match status" value="1"/>
</dbReference>
<evidence type="ECO:0000313" key="2">
    <source>
        <dbReference type="Proteomes" id="UP000030645"/>
    </source>
</evidence>
<proteinExistence type="predicted"/>
<dbReference type="GO" id="GO:0071439">
    <property type="term" value="C:clathrin complex"/>
    <property type="evidence" value="ECO:0007669"/>
    <property type="project" value="TreeGrafter"/>
</dbReference>